<keyword evidence="2" id="KW-0547">Nucleotide-binding</keyword>
<dbReference type="InterPro" id="IPR033856">
    <property type="entry name" value="Trp_halogen"/>
</dbReference>
<proteinExistence type="predicted"/>
<evidence type="ECO:0000313" key="4">
    <source>
        <dbReference type="Proteomes" id="UP000241167"/>
    </source>
</evidence>
<name>A0A2P7QGP1_9SPHN</name>
<dbReference type="AlphaFoldDB" id="A0A2P7QGP1"/>
<dbReference type="PANTHER" id="PTHR43747:SF4">
    <property type="entry name" value="FLAVIN-DEPENDENT TRYPTOPHAN HALOGENASE"/>
    <property type="match status" value="1"/>
</dbReference>
<feature type="binding site" evidence="2">
    <location>
        <position position="326"/>
    </location>
    <ligand>
        <name>L-tryptophan</name>
        <dbReference type="ChEBI" id="CHEBI:57912"/>
    </ligand>
</feature>
<comment type="caution">
    <text evidence="3">The sequence shown here is derived from an EMBL/GenBank/DDBJ whole genome shotgun (WGS) entry which is preliminary data.</text>
</comment>
<keyword evidence="4" id="KW-1185">Reference proteome</keyword>
<dbReference type="InterPro" id="IPR006905">
    <property type="entry name" value="Flavin_halogenase"/>
</dbReference>
<dbReference type="Proteomes" id="UP000241167">
    <property type="component" value="Unassembled WGS sequence"/>
</dbReference>
<dbReference type="Pfam" id="PF04820">
    <property type="entry name" value="Trp_halogenase"/>
    <property type="match status" value="1"/>
</dbReference>
<gene>
    <name evidence="3" type="ORF">C7I55_23225</name>
</gene>
<dbReference type="GO" id="GO:0004497">
    <property type="term" value="F:monooxygenase activity"/>
    <property type="evidence" value="ECO:0007669"/>
    <property type="project" value="InterPro"/>
</dbReference>
<evidence type="ECO:0000256" key="2">
    <source>
        <dbReference type="PIRSR" id="PIRSR011396-2"/>
    </source>
</evidence>
<dbReference type="PIRSF" id="PIRSF011396">
    <property type="entry name" value="Trp_halogenase"/>
    <property type="match status" value="1"/>
</dbReference>
<feature type="binding site" evidence="2">
    <location>
        <position position="317"/>
    </location>
    <ligand>
        <name>FAD</name>
        <dbReference type="ChEBI" id="CHEBI:57692"/>
    </ligand>
</feature>
<feature type="binding site" evidence="2">
    <location>
        <position position="61"/>
    </location>
    <ligand>
        <name>7-chloro-L-tryptophan</name>
        <dbReference type="ChEBI" id="CHEBI:58713"/>
    </ligand>
</feature>
<dbReference type="OrthoDB" id="462203at2"/>
<keyword evidence="2" id="KW-0274">FAD</keyword>
<evidence type="ECO:0000313" key="3">
    <source>
        <dbReference type="EMBL" id="PSJ37144.1"/>
    </source>
</evidence>
<sequence length="500" mass="55550">MAAAALSKVLEHTNVDIALVESPDIGTIGVGEATIPPIIEMNRLLGLEENAFVRATRATFKLGIAFENWGAIGERYMHPFGRYGGDIGTLDFHHYWRRLRAIDPQAAGDIADYSLPIAAAGNNKFQRPDPSPRNVLSNIAYAFHFDAGLYAGLLRREAEARGVRRHERRIDDVRLREDGHVAALLLHGGGALKADFFIDCSGFRGLLIEGALKTGYEDWSHWLPCDRAMAVASQRAGPLPPYTRSTARSAGWQWRIPLQHRTGNGYVYHSGSISDDEAAATLLANLDGAPLGDPKPLRFTTGVRRKFWNRNVLALGLAAGFMEPLESTSIHLVQAGLSKLFNLFPDRSFAQADIDLYNRTFREDWERIRDFLILHYHATRRDDSPLWDHVRTMAVPDALQEKIALFESRGRIFRMSDELFAESSWLAVLEGQGVRARSHDPLAEAMPEDVLRTKLARLRAVIARGADAMPMHSRFIADHCAHDGPVPAAASGPIVSTRVR</sequence>
<dbReference type="Gene3D" id="3.50.50.60">
    <property type="entry name" value="FAD/NAD(P)-binding domain"/>
    <property type="match status" value="1"/>
</dbReference>
<dbReference type="InterPro" id="IPR050816">
    <property type="entry name" value="Flavin-dep_Halogenase_NPB"/>
</dbReference>
<feature type="binding site" evidence="2">
    <location>
        <position position="330"/>
    </location>
    <ligand>
        <name>FAD</name>
        <dbReference type="ChEBI" id="CHEBI:57692"/>
    </ligand>
</feature>
<dbReference type="InterPro" id="IPR036188">
    <property type="entry name" value="FAD/NAD-bd_sf"/>
</dbReference>
<protein>
    <submittedName>
        <fullName evidence="3">Tryptophan halogenase</fullName>
    </submittedName>
</protein>
<feature type="active site" evidence="1">
    <location>
        <position position="61"/>
    </location>
</feature>
<dbReference type="GO" id="GO:0000166">
    <property type="term" value="F:nucleotide binding"/>
    <property type="evidence" value="ECO:0007669"/>
    <property type="project" value="UniProtKB-KW"/>
</dbReference>
<evidence type="ECO:0000256" key="1">
    <source>
        <dbReference type="PIRSR" id="PIRSR011396-1"/>
    </source>
</evidence>
<reference evidence="3 4" key="1">
    <citation type="submission" date="2018-03" db="EMBL/GenBank/DDBJ databases">
        <title>The draft genome of Sphingosinicella sp. GL-C-18.</title>
        <authorList>
            <person name="Liu L."/>
            <person name="Li L."/>
            <person name="Liang L."/>
            <person name="Zhang X."/>
            <person name="Wang T."/>
        </authorList>
    </citation>
    <scope>NUCLEOTIDE SEQUENCE [LARGE SCALE GENOMIC DNA]</scope>
    <source>
        <strain evidence="3 4">GL-C-18</strain>
    </source>
</reference>
<dbReference type="PANTHER" id="PTHR43747">
    <property type="entry name" value="FAD-BINDING PROTEIN"/>
    <property type="match status" value="1"/>
</dbReference>
<dbReference type="SUPFAM" id="SSF51905">
    <property type="entry name" value="FAD/NAD(P)-binding domain"/>
    <property type="match status" value="1"/>
</dbReference>
<keyword evidence="2" id="KW-0285">Flavoprotein</keyword>
<dbReference type="EMBL" id="PXYI01000010">
    <property type="protein sequence ID" value="PSJ37144.1"/>
    <property type="molecule type" value="Genomic_DNA"/>
</dbReference>
<accession>A0A2P7QGP1</accession>
<organism evidence="3 4">
    <name type="scientific">Allosphingosinicella deserti</name>
    <dbReference type="NCBI Taxonomy" id="2116704"/>
    <lineage>
        <taxon>Bacteria</taxon>
        <taxon>Pseudomonadati</taxon>
        <taxon>Pseudomonadota</taxon>
        <taxon>Alphaproteobacteria</taxon>
        <taxon>Sphingomonadales</taxon>
        <taxon>Sphingomonadaceae</taxon>
        <taxon>Allosphingosinicella</taxon>
    </lineage>
</organism>